<dbReference type="CDD" id="cd21626">
    <property type="entry name" value="MERS-CoV-like_Spike_S1_NTD"/>
    <property type="match status" value="1"/>
</dbReference>
<evidence type="ECO:0000256" key="2">
    <source>
        <dbReference type="ARBA" id="ARBA00022510"/>
    </source>
</evidence>
<dbReference type="HAMAP" id="MF_04099">
    <property type="entry name" value="BETA_CORONA_SPIKE"/>
    <property type="match status" value="1"/>
</dbReference>
<dbReference type="PROSITE" id="PS51923">
    <property type="entry name" value="COV_S2_HR1"/>
    <property type="match status" value="1"/>
</dbReference>
<evidence type="ECO:0000256" key="9">
    <source>
        <dbReference type="ARBA" id="ARBA00022844"/>
    </source>
</evidence>
<evidence type="ECO:0000256" key="13">
    <source>
        <dbReference type="ARBA" id="ARBA00023026"/>
    </source>
</evidence>
<dbReference type="InterPro" id="IPR032500">
    <property type="entry name" value="bCoV_S1_N"/>
</dbReference>
<dbReference type="Gene3D" id="3.30.70.1840">
    <property type="match status" value="1"/>
</dbReference>
<dbReference type="InterPro" id="IPR018548">
    <property type="entry name" value="Spike_S1_RBD_bCoV"/>
</dbReference>
<keyword evidence="19" id="KW-0449">Lipoprotein</keyword>
<evidence type="ECO:0000259" key="25">
    <source>
        <dbReference type="PROSITE" id="PS51924"/>
    </source>
</evidence>
<keyword evidence="14" id="KW-0175">Coiled coil</keyword>
<dbReference type="Pfam" id="PF19214">
    <property type="entry name" value="CoV_S2_C"/>
    <property type="match status" value="1"/>
</dbReference>
<keyword evidence="4" id="KW-0945">Host-virus interaction</keyword>
<keyword evidence="3" id="KW-1032">Host cell membrane</keyword>
<dbReference type="InterPro" id="IPR044364">
    <property type="entry name" value="Spike_S1_RBD_HKU5-like"/>
</dbReference>
<reference evidence="26" key="1">
    <citation type="submission" date="2023-01" db="EMBL/GenBank/DDBJ databases">
        <title>Panoramic Analysis of Coronaviruses Carried by Representative Bat Species in Southern China to Better Understand the Coronavirus Sphere.</title>
        <authorList>
            <person name="Han Y."/>
            <person name="Xu P."/>
            <person name="Wang Y."/>
            <person name="Zhao W."/>
            <person name="Wang J."/>
            <person name="Jin Q."/>
            <person name="Wu Z."/>
        </authorList>
    </citation>
    <scope>NUCLEOTIDE SEQUENCE</scope>
    <source>
        <strain evidence="26">BtHa-BetaCoV/YN2016-Q245</strain>
    </source>
</reference>
<evidence type="ECO:0000256" key="20">
    <source>
        <dbReference type="ARBA" id="ARBA00023296"/>
    </source>
</evidence>
<dbReference type="InterPro" id="IPR036326">
    <property type="entry name" value="Spike_S1_RBD_sf_bCoV"/>
</dbReference>
<evidence type="ECO:0000256" key="3">
    <source>
        <dbReference type="ARBA" id="ARBA00022511"/>
    </source>
</evidence>
<keyword evidence="15 21" id="KW-0472">Membrane</keyword>
<dbReference type="InterPro" id="IPR043002">
    <property type="entry name" value="Spike_N_sf"/>
</dbReference>
<evidence type="ECO:0000256" key="17">
    <source>
        <dbReference type="ARBA" id="ARBA00023157"/>
    </source>
</evidence>
<evidence type="ECO:0000256" key="19">
    <source>
        <dbReference type="ARBA" id="ARBA00023288"/>
    </source>
</evidence>
<evidence type="ECO:0000256" key="12">
    <source>
        <dbReference type="ARBA" id="ARBA00022989"/>
    </source>
</evidence>
<evidence type="ECO:0000259" key="23">
    <source>
        <dbReference type="PROSITE" id="PS51922"/>
    </source>
</evidence>
<keyword evidence="13" id="KW-0843">Virulence</keyword>
<dbReference type="GO" id="GO:0039654">
    <property type="term" value="P:fusion of virus membrane with host endosome membrane"/>
    <property type="evidence" value="ECO:0007669"/>
    <property type="project" value="UniProtKB-KW"/>
</dbReference>
<feature type="domain" description="BetaCoV S1-NTD" evidence="23">
    <location>
        <begin position="22"/>
        <end position="360"/>
    </location>
</feature>
<feature type="domain" description="BetaCoV S1-CTD" evidence="22">
    <location>
        <begin position="390"/>
        <end position="591"/>
    </location>
</feature>
<feature type="domain" description="Coronavirus spike (S) glycoprotein S2 subunit heptad repeat 2 (HR2) region profile" evidence="25">
    <location>
        <begin position="1235"/>
        <end position="1316"/>
    </location>
</feature>
<dbReference type="InterPro" id="IPR044873">
    <property type="entry name" value="Spike_S2_CoV_HR1"/>
</dbReference>
<evidence type="ECO:0000256" key="4">
    <source>
        <dbReference type="ARBA" id="ARBA00022581"/>
    </source>
</evidence>
<keyword evidence="1" id="KW-1168">Fusion of virus membrane with host membrane</keyword>
<dbReference type="Pfam" id="PF01601">
    <property type="entry name" value="CoV_S2"/>
    <property type="match status" value="1"/>
</dbReference>
<organism evidence="26">
    <name type="scientific">Bat Coronavirus HaYN16</name>
    <dbReference type="NCBI Taxonomy" id="3018831"/>
    <lineage>
        <taxon>Viruses</taxon>
        <taxon>Riboviria</taxon>
        <taxon>Orthornavirae</taxon>
        <taxon>Pisuviricota</taxon>
        <taxon>Pisoniviricetes</taxon>
        <taxon>Nidovirales</taxon>
        <taxon>Cornidovirineae</taxon>
        <taxon>Coronaviridae</taxon>
        <taxon>Orthocoronavirinae</taxon>
    </lineage>
</organism>
<sequence>MIRSVLVLMCSLTSIGSLVNSQSVDMGTTGSGNCIESQVQPDFFETARNIWPLPIDTSKAEGVIYPNGRSYSNITLTYTGLYPKANDLGKQYVFSDGHSAPGQLNRLFVSNYSGQVETFDSGFVVRIGAAANKTGTTIISQSTNRPIKKIYPAFMLGHSVGNYTPTNITGRYLNHTLVILPDGCGTLLHAFYCVLQPRTQAYCAGASTFTSVTVWDTPASDCANSQSYNQLANLNAFKLYFNLINCTFRYNYTITEDENAEWFGITQDTQGVHLYSSRKENVFRNNMFHFATLPVYQQIRYYTVIPRSIRSPFNDRKAWAAFYVYKLYPLTYLLNFDVEGYITKAVDCGYDDLAQLQCSYESFDVETGVYSVSSFEASPRGEFIEQSSSPECDFTKMLNGTPPQVYNFNRMVFTNCNYNLTKLLNLLHLCDFSLHQVSPSSLATGCYSSLTVDYFAFPLEMSSYMQTGSAGQIRQFNYNQDFSNPTCRVLASVPSNYTLLKKPGNYVHLTECYKGGYAGKQYLDTRPGEYTPCLQLANLGFSRSGQSHSIELPSGEFQTATGYVIPMTDLLQMAFIISVQYGTDTNSVCPMQALRNDTSIEDKLDRCVEYSLHGITGRGVFHNCTSVGLRNQRFVYDTFDNLVGYHSDNGRYYCVRPCVSVPVSVIYDKVSNSHATLFGSVACSHVTTMMSQFSRMTKTNLLMRTNPGPLQTTVGCAMGFINTSMVVDECQLPLGQSLCAIPPNPSARLVRAASSGVVDVFQIATLNFTSPLTLAPINSTGFVVAVPTNFTFGVTQEYIETTIQKITVDCKQYVCNGFKKCEELLTEYGQFCSKINQALHGANLRQDESIANLFSSIKTQNTQPLQAGLNGDFNLTMLQIPQVTTGERKYRSAIEDLLFNKVTIADPGYMQGYDECMQQGPQSARDLICAQYVAGYKVLPPLYDPYMEAAYTSSLLGSIAGASWTAGLSSFAAIPFAQSIFYRLNGVGITQQVLSENQKIIANKFNQALGAMQTGFTTTNLAFSKVQDAVNANAMALSKLASELSNTFGAISSSIGDILQRLDTVEQEAQIDRLINGRLTSLNAFVAQQLVRTEAAARSAQLAQDKVNECVKSQSKRNGFCGTGTHIVSFAINAPNGLYFFHVGYQPTAHVNATAAYGLCNSDTPPKCIAPIDGYFILNQTTSAARSLEDQQWYYTGSSFFHPEPITEANSKYVSMDVKFENLTNKLPPPLLSNTTDLDFKDELEEFFKNVSSQGPNFQEISKINTTLLNLNQELIVLSEVVKQLNESYIDLKELGNYTFYQKWPWYIWLGFIAGLVALALCVFFILCCTGCGTNCLGKLKCNRCCDSYEEYEVEKIHVH</sequence>
<keyword evidence="18" id="KW-0325">Glycoprotein</keyword>
<keyword evidence="10" id="KW-1043">Host membrane</keyword>
<keyword evidence="9" id="KW-0946">Virion</keyword>
<keyword evidence="20" id="KW-1160">Virus entry into host cell</keyword>
<dbReference type="GO" id="GO:0016020">
    <property type="term" value="C:membrane"/>
    <property type="evidence" value="ECO:0007669"/>
    <property type="project" value="InterPro"/>
</dbReference>
<dbReference type="PROSITE" id="PS51922">
    <property type="entry name" value="BCOV_S1_NTD"/>
    <property type="match status" value="1"/>
</dbReference>
<dbReference type="GO" id="GO:0044173">
    <property type="term" value="C:host cell endoplasmic reticulum-Golgi intermediate compartment membrane"/>
    <property type="evidence" value="ECO:0007669"/>
    <property type="project" value="UniProtKB-SubCell"/>
</dbReference>
<evidence type="ECO:0000313" key="26">
    <source>
        <dbReference type="EMBL" id="WCC63225.1"/>
    </source>
</evidence>
<dbReference type="EMBL" id="OQ175265">
    <property type="protein sequence ID" value="WCC63225.1"/>
    <property type="molecule type" value="Genomic_RNA"/>
</dbReference>
<dbReference type="SUPFAM" id="SSF111474">
    <property type="entry name" value="Coronavirus S2 glycoprotein"/>
    <property type="match status" value="2"/>
</dbReference>
<gene>
    <name evidence="26" type="primary">S</name>
</gene>
<evidence type="ECO:0000256" key="11">
    <source>
        <dbReference type="ARBA" id="ARBA00022879"/>
    </source>
</evidence>
<dbReference type="PROSITE" id="PS51921">
    <property type="entry name" value="BCOV_S1_CTD"/>
    <property type="match status" value="1"/>
</dbReference>
<dbReference type="GO" id="GO:0019031">
    <property type="term" value="C:viral envelope"/>
    <property type="evidence" value="ECO:0007669"/>
    <property type="project" value="UniProtKB-KW"/>
</dbReference>
<dbReference type="Gene3D" id="2.60.120.960">
    <property type="entry name" value="Spike glycoprotein, N-terminal domain"/>
    <property type="match status" value="1"/>
</dbReference>
<keyword evidence="11" id="KW-0261">Viral envelope protein</keyword>
<feature type="domain" description="Coronavirus spike (S) glycoprotein S2 subunit heptad repeat 1 (HR1) region profile" evidence="24">
    <location>
        <begin position="974"/>
        <end position="1079"/>
    </location>
</feature>
<accession>A0AA49EC19</accession>
<name>A0AA49EC19_9NIDO</name>
<evidence type="ECO:0000256" key="15">
    <source>
        <dbReference type="ARBA" id="ARBA00023136"/>
    </source>
</evidence>
<dbReference type="PROSITE" id="PS51924">
    <property type="entry name" value="COV_S2_HR2"/>
    <property type="match status" value="1"/>
</dbReference>
<dbReference type="CDD" id="cd22379">
    <property type="entry name" value="MERS-CoV-like_Spike_SD1-2_S1-S2_S2"/>
    <property type="match status" value="1"/>
</dbReference>
<keyword evidence="6 21" id="KW-0812">Transmembrane</keyword>
<dbReference type="GO" id="GO:0075509">
    <property type="term" value="P:endocytosis involved in viral entry into host cell"/>
    <property type="evidence" value="ECO:0007669"/>
    <property type="project" value="InterPro"/>
</dbReference>
<keyword evidence="8" id="KW-1161">Viral attachment to host cell</keyword>
<dbReference type="Gene3D" id="1.20.5.300">
    <property type="match status" value="2"/>
</dbReference>
<evidence type="ECO:0000256" key="10">
    <source>
        <dbReference type="ARBA" id="ARBA00022870"/>
    </source>
</evidence>
<keyword evidence="5" id="KW-1162">Viral penetration into host cytoplasm</keyword>
<evidence type="ECO:0000259" key="24">
    <source>
        <dbReference type="PROSITE" id="PS51923"/>
    </source>
</evidence>
<evidence type="ECO:0000256" key="16">
    <source>
        <dbReference type="ARBA" id="ARBA00023139"/>
    </source>
</evidence>
<proteinExistence type="inferred from homology"/>
<keyword evidence="16" id="KW-0564">Palmitate</keyword>
<dbReference type="GO" id="GO:0055036">
    <property type="term" value="C:virion membrane"/>
    <property type="evidence" value="ECO:0007669"/>
    <property type="project" value="UniProtKB-SubCell"/>
</dbReference>
<evidence type="ECO:0000256" key="8">
    <source>
        <dbReference type="ARBA" id="ARBA00022804"/>
    </source>
</evidence>
<dbReference type="SUPFAM" id="SSF143587">
    <property type="entry name" value="SARS receptor-binding domain-like"/>
    <property type="match status" value="1"/>
</dbReference>
<dbReference type="GO" id="GO:0046813">
    <property type="term" value="P:receptor-mediated virion attachment to host cell"/>
    <property type="evidence" value="ECO:0007669"/>
    <property type="project" value="InterPro"/>
</dbReference>
<evidence type="ECO:0000259" key="22">
    <source>
        <dbReference type="PROSITE" id="PS51921"/>
    </source>
</evidence>
<dbReference type="CDD" id="cd21479">
    <property type="entry name" value="MERS-like_CoV_Spike_S1_RBD"/>
    <property type="match status" value="1"/>
</dbReference>
<dbReference type="InterPro" id="IPR002552">
    <property type="entry name" value="Spike_S2_CoV"/>
</dbReference>
<evidence type="ECO:0000256" key="14">
    <source>
        <dbReference type="ARBA" id="ARBA00023054"/>
    </source>
</evidence>
<evidence type="ECO:0000256" key="18">
    <source>
        <dbReference type="ARBA" id="ARBA00023180"/>
    </source>
</evidence>
<dbReference type="Gene3D" id="2.20.210.30">
    <property type="match status" value="1"/>
</dbReference>
<dbReference type="Pfam" id="PF09408">
    <property type="entry name" value="bCoV_S1_RBD"/>
    <property type="match status" value="1"/>
</dbReference>
<dbReference type="InterPro" id="IPR042578">
    <property type="entry name" value="BETA_CORONA_SPIKE"/>
</dbReference>
<protein>
    <submittedName>
        <fullName evidence="26">Spike glycoprotein</fullName>
    </submittedName>
</protein>
<dbReference type="InterPro" id="IPR044337">
    <property type="entry name" value="Spike_S1_N_MERS-CoV-like"/>
</dbReference>
<dbReference type="InterPro" id="IPR043614">
    <property type="entry name" value="Spike_S2_CoV_C"/>
</dbReference>
<evidence type="ECO:0000256" key="7">
    <source>
        <dbReference type="ARBA" id="ARBA00022729"/>
    </source>
</evidence>
<evidence type="ECO:0000256" key="6">
    <source>
        <dbReference type="ARBA" id="ARBA00022692"/>
    </source>
</evidence>
<evidence type="ECO:0000256" key="5">
    <source>
        <dbReference type="ARBA" id="ARBA00022595"/>
    </source>
</evidence>
<keyword evidence="2" id="KW-1170">Fusion of virus membrane with host endosomal membrane</keyword>
<dbReference type="Pfam" id="PF16451">
    <property type="entry name" value="bCoV_S1_N"/>
    <property type="match status" value="1"/>
</dbReference>
<evidence type="ECO:0000256" key="21">
    <source>
        <dbReference type="SAM" id="Phobius"/>
    </source>
</evidence>
<dbReference type="InterPro" id="IPR043473">
    <property type="entry name" value="S2_sf_CoV"/>
</dbReference>
<dbReference type="InterPro" id="IPR044874">
    <property type="entry name" value="Spike_S2_CoV_HR2"/>
</dbReference>
<evidence type="ECO:0000256" key="1">
    <source>
        <dbReference type="ARBA" id="ARBA00022506"/>
    </source>
</evidence>
<dbReference type="GO" id="GO:0019064">
    <property type="term" value="P:fusion of virus membrane with host plasma membrane"/>
    <property type="evidence" value="ECO:0007669"/>
    <property type="project" value="InterPro"/>
</dbReference>
<keyword evidence="12 21" id="KW-1133">Transmembrane helix</keyword>
<feature type="transmembrane region" description="Helical" evidence="21">
    <location>
        <begin position="1306"/>
        <end position="1329"/>
    </location>
</feature>
<keyword evidence="7" id="KW-0732">Signal</keyword>
<keyword evidence="17" id="KW-1015">Disulfide bond</keyword>